<name>A0ACB5SUN3_AMBMO</name>
<proteinExistence type="predicted"/>
<dbReference type="Proteomes" id="UP001165064">
    <property type="component" value="Unassembled WGS sequence"/>
</dbReference>
<dbReference type="EMBL" id="BSXS01000694">
    <property type="protein sequence ID" value="GME73522.1"/>
    <property type="molecule type" value="Genomic_DNA"/>
</dbReference>
<evidence type="ECO:0000313" key="1">
    <source>
        <dbReference type="EMBL" id="GME73522.1"/>
    </source>
</evidence>
<comment type="caution">
    <text evidence="1">The sequence shown here is derived from an EMBL/GenBank/DDBJ whole genome shotgun (WGS) entry which is preliminary data.</text>
</comment>
<sequence length="176" mass="19772">MSHNSIDFEKGKMNMPIEPQVSFEDLSIRELWDLLEGYYFQHFPGSLRIHNGQGDTPIGALFGQLNDYSKPEDVIGEKEMLDGILTDCQEDPDDECTSNCHPVETKDVMWSPRWIPITSDGGGGNHCIDLDPSPEGTMGQVISHTEESSIDLLGKSFKEYFAKIVRDVLDGKLYDD</sequence>
<evidence type="ECO:0000313" key="2">
    <source>
        <dbReference type="Proteomes" id="UP001165064"/>
    </source>
</evidence>
<keyword evidence="2" id="KW-1185">Reference proteome</keyword>
<reference evidence="1" key="1">
    <citation type="submission" date="2023-04" db="EMBL/GenBank/DDBJ databases">
        <title>Ambrosiozyma monospora NBRC 10751.</title>
        <authorList>
            <person name="Ichikawa N."/>
            <person name="Sato H."/>
            <person name="Tonouchi N."/>
        </authorList>
    </citation>
    <scope>NUCLEOTIDE SEQUENCE</scope>
    <source>
        <strain evidence="1">NBRC 10751</strain>
    </source>
</reference>
<gene>
    <name evidence="1" type="ORF">Amon02_000143600</name>
</gene>
<organism evidence="1 2">
    <name type="scientific">Ambrosiozyma monospora</name>
    <name type="common">Yeast</name>
    <name type="synonym">Endomycopsis monosporus</name>
    <dbReference type="NCBI Taxonomy" id="43982"/>
    <lineage>
        <taxon>Eukaryota</taxon>
        <taxon>Fungi</taxon>
        <taxon>Dikarya</taxon>
        <taxon>Ascomycota</taxon>
        <taxon>Saccharomycotina</taxon>
        <taxon>Pichiomycetes</taxon>
        <taxon>Pichiales</taxon>
        <taxon>Pichiaceae</taxon>
        <taxon>Ambrosiozyma</taxon>
    </lineage>
</organism>
<protein>
    <submittedName>
        <fullName evidence="1">Unnamed protein product</fullName>
    </submittedName>
</protein>
<accession>A0ACB5SUN3</accession>